<evidence type="ECO:0000256" key="2">
    <source>
        <dbReference type="SAM" id="SignalP"/>
    </source>
</evidence>
<feature type="region of interest" description="Disordered" evidence="1">
    <location>
        <begin position="483"/>
        <end position="505"/>
    </location>
</feature>
<dbReference type="Proteomes" id="UP000092154">
    <property type="component" value="Unassembled WGS sequence"/>
</dbReference>
<feature type="compositionally biased region" description="Low complexity" evidence="1">
    <location>
        <begin position="490"/>
        <end position="501"/>
    </location>
</feature>
<sequence length="532" mass="57835">MSLHVDTPQHPPCFLLHFWLFLVKLAYSFTGMFKSKATPTTLPPPVTAESPVTRHRSTPWFRQLELVIKLYNRLSRSQRSIQQQGIASQSPRLPPATGTLVEFFRPTLSNDSDVPNNQNDLRTETYTTGFIGGKVSPGRVSEGATVRVPTPFSTSHQRSDFVLGRRDSITSVASEIMSPNLLSSGHLLSRRVSFGSVSTTGSILSVSQVRYRLLGIPRSVGTRVSRAESVHSVSALPLSIRRSSSGGSMTMPYPRICLKSPWSPPDKTLPLDVWLNPQGVLVNAHGPLVPADSPQAEVMLLQYIRLANLRRAQSSQSADEGDSASLCSHILDLSEEEGCVEEGSSKRTFQECPILAIAGLDKCSPGGAAPLVTTTVSAPVETFPPVITRVSITNDTRASAEDVEVSNLTQYGISSELDDGSPRVVSASRVNIASDDRIPDLAYIPSLKHREVRSLSVAAKHLPRTNRVSKCFSVPYFSSNRQSDEGLVRTSTSSSSKSFKFPDAPEHRSSRALADLISLLDLAALQTEETMG</sequence>
<dbReference type="InParanoid" id="A0A1B7MKC6"/>
<dbReference type="EMBL" id="KV448847">
    <property type="protein sequence ID" value="OAX33056.1"/>
    <property type="molecule type" value="Genomic_DNA"/>
</dbReference>
<protein>
    <submittedName>
        <fullName evidence="3">Uncharacterized protein</fullName>
    </submittedName>
</protein>
<accession>A0A1B7MKC6</accession>
<keyword evidence="2" id="KW-0732">Signal</keyword>
<reference evidence="3 4" key="1">
    <citation type="submission" date="2016-06" db="EMBL/GenBank/DDBJ databases">
        <title>Comparative genomics of the ectomycorrhizal sister species Rhizopogon vinicolor and Rhizopogon vesiculosus (Basidiomycota: Boletales) reveals a divergence of the mating type B locus.</title>
        <authorList>
            <consortium name="DOE Joint Genome Institute"/>
            <person name="Mujic A.B."/>
            <person name="Kuo A."/>
            <person name="Tritt A."/>
            <person name="Lipzen A."/>
            <person name="Chen C."/>
            <person name="Johnson J."/>
            <person name="Sharma A."/>
            <person name="Barry K."/>
            <person name="Grigoriev I.V."/>
            <person name="Spatafora J.W."/>
        </authorList>
    </citation>
    <scope>NUCLEOTIDE SEQUENCE [LARGE SCALE GENOMIC DNA]</scope>
    <source>
        <strain evidence="3 4">AM-OR11-026</strain>
    </source>
</reference>
<feature type="signal peptide" evidence="2">
    <location>
        <begin position="1"/>
        <end position="28"/>
    </location>
</feature>
<evidence type="ECO:0000313" key="3">
    <source>
        <dbReference type="EMBL" id="OAX33056.1"/>
    </source>
</evidence>
<name>A0A1B7MKC6_9AGAM</name>
<gene>
    <name evidence="3" type="ORF">K503DRAFT_776016</name>
</gene>
<feature type="non-terminal residue" evidence="3">
    <location>
        <position position="532"/>
    </location>
</feature>
<feature type="chain" id="PRO_5008597347" evidence="2">
    <location>
        <begin position="29"/>
        <end position="532"/>
    </location>
</feature>
<dbReference type="OrthoDB" id="2674721at2759"/>
<organism evidence="3 4">
    <name type="scientific">Rhizopogon vinicolor AM-OR11-026</name>
    <dbReference type="NCBI Taxonomy" id="1314800"/>
    <lineage>
        <taxon>Eukaryota</taxon>
        <taxon>Fungi</taxon>
        <taxon>Dikarya</taxon>
        <taxon>Basidiomycota</taxon>
        <taxon>Agaricomycotina</taxon>
        <taxon>Agaricomycetes</taxon>
        <taxon>Agaricomycetidae</taxon>
        <taxon>Boletales</taxon>
        <taxon>Suillineae</taxon>
        <taxon>Rhizopogonaceae</taxon>
        <taxon>Rhizopogon</taxon>
    </lineage>
</organism>
<evidence type="ECO:0000313" key="4">
    <source>
        <dbReference type="Proteomes" id="UP000092154"/>
    </source>
</evidence>
<evidence type="ECO:0000256" key="1">
    <source>
        <dbReference type="SAM" id="MobiDB-lite"/>
    </source>
</evidence>
<keyword evidence="4" id="KW-1185">Reference proteome</keyword>
<dbReference type="AlphaFoldDB" id="A0A1B7MKC6"/>
<proteinExistence type="predicted"/>